<dbReference type="RefSeq" id="WP_172173482.1">
    <property type="nucleotide sequence ID" value="NZ_CASGKG010000043.1"/>
</dbReference>
<dbReference type="Proteomes" id="UP001193734">
    <property type="component" value="Unassembled WGS sequence"/>
</dbReference>
<dbReference type="Gene3D" id="1.10.10.1150">
    <property type="entry name" value="Coenzyme PQQ synthesis protein D (PqqD)"/>
    <property type="match status" value="1"/>
</dbReference>
<reference evidence="1 2" key="1">
    <citation type="submission" date="2020-05" db="EMBL/GenBank/DDBJ databases">
        <title>Distinct polysaccharide utilization as determinants for interspecies competition between intestinal Prevotella spp.</title>
        <authorList>
            <person name="Galvez E.J.C."/>
            <person name="Iljazovic A."/>
            <person name="Strowig T."/>
        </authorList>
    </citation>
    <scope>NUCLEOTIDE SEQUENCE [LARGE SCALE GENOMIC DNA]</scope>
    <source>
        <strain evidence="1 2">PROD</strain>
    </source>
</reference>
<accession>A0ABX2AQC0</accession>
<dbReference type="InterPro" id="IPR041881">
    <property type="entry name" value="PqqD_sf"/>
</dbReference>
<proteinExistence type="predicted"/>
<dbReference type="GeneID" id="82156243"/>
<protein>
    <submittedName>
        <fullName evidence="1">PqqD family protein</fullName>
    </submittedName>
</protein>
<comment type="caution">
    <text evidence="1">The sequence shown here is derived from an EMBL/GenBank/DDBJ whole genome shotgun (WGS) entry which is preliminary data.</text>
</comment>
<evidence type="ECO:0000313" key="2">
    <source>
        <dbReference type="Proteomes" id="UP001193734"/>
    </source>
</evidence>
<evidence type="ECO:0000313" key="1">
    <source>
        <dbReference type="EMBL" id="NPE12835.1"/>
    </source>
</evidence>
<sequence length="90" mass="10100">MRIKDGFEIRNICGEKVIIAYGLDNLDFNKLINLNESAAFLWEASSAKESFTEETLVNLLCEEYDIDTDTAANDVHSLLKGWKSLGLVSE</sequence>
<dbReference type="InterPro" id="IPR008792">
    <property type="entry name" value="PQQD"/>
</dbReference>
<name>A0ABX2AQC0_9BACT</name>
<gene>
    <name evidence="1" type="ORF">HPS55_00545</name>
</gene>
<organism evidence="1 2">
    <name type="scientific">Xylanibacter rodentium</name>
    <dbReference type="NCBI Taxonomy" id="2736289"/>
    <lineage>
        <taxon>Bacteria</taxon>
        <taxon>Pseudomonadati</taxon>
        <taxon>Bacteroidota</taxon>
        <taxon>Bacteroidia</taxon>
        <taxon>Bacteroidales</taxon>
        <taxon>Prevotellaceae</taxon>
        <taxon>Xylanibacter</taxon>
    </lineage>
</organism>
<dbReference type="EMBL" id="JABKKE010000001">
    <property type="protein sequence ID" value="NPE12835.1"/>
    <property type="molecule type" value="Genomic_DNA"/>
</dbReference>
<keyword evidence="2" id="KW-1185">Reference proteome</keyword>
<dbReference type="Pfam" id="PF05402">
    <property type="entry name" value="PqqD"/>
    <property type="match status" value="1"/>
</dbReference>